<evidence type="ECO:0000256" key="1">
    <source>
        <dbReference type="ARBA" id="ARBA00023015"/>
    </source>
</evidence>
<dbReference type="AlphaFoldDB" id="A0A231H9A3"/>
<evidence type="ECO:0000259" key="4">
    <source>
        <dbReference type="Pfam" id="PF22618"/>
    </source>
</evidence>
<evidence type="ECO:0000313" key="5">
    <source>
        <dbReference type="EMBL" id="OXR45382.1"/>
    </source>
</evidence>
<organism evidence="5 6">
    <name type="scientific">Nocardia cerradoensis</name>
    <dbReference type="NCBI Taxonomy" id="85688"/>
    <lineage>
        <taxon>Bacteria</taxon>
        <taxon>Bacillati</taxon>
        <taxon>Actinomycetota</taxon>
        <taxon>Actinomycetes</taxon>
        <taxon>Mycobacteriales</taxon>
        <taxon>Nocardiaceae</taxon>
        <taxon>Nocardia</taxon>
    </lineage>
</organism>
<evidence type="ECO:0000256" key="3">
    <source>
        <dbReference type="SAM" id="MobiDB-lite"/>
    </source>
</evidence>
<protein>
    <recommendedName>
        <fullName evidence="4">Anti-sigma-K factor RskA N-terminal domain-containing protein</fullName>
    </recommendedName>
</protein>
<reference evidence="5 6" key="1">
    <citation type="submission" date="2017-07" db="EMBL/GenBank/DDBJ databases">
        <title>First draft Genome Sequence of Nocardia cerradoensis isolated from human infection.</title>
        <authorList>
            <person name="Carrasco G."/>
        </authorList>
    </citation>
    <scope>NUCLEOTIDE SEQUENCE [LARGE SCALE GENOMIC DNA]</scope>
    <source>
        <strain evidence="5 6">CNM20130759</strain>
    </source>
</reference>
<dbReference type="Gene3D" id="1.10.10.1320">
    <property type="entry name" value="Anti-sigma factor, zinc-finger domain"/>
    <property type="match status" value="1"/>
</dbReference>
<dbReference type="RefSeq" id="WP_223273390.1">
    <property type="nucleotide sequence ID" value="NZ_NGAF01000004.1"/>
</dbReference>
<dbReference type="Pfam" id="PF22618">
    <property type="entry name" value="RskA_N"/>
    <property type="match status" value="1"/>
</dbReference>
<dbReference type="Proteomes" id="UP000215506">
    <property type="component" value="Unassembled WGS sequence"/>
</dbReference>
<evidence type="ECO:0000256" key="2">
    <source>
        <dbReference type="ARBA" id="ARBA00023163"/>
    </source>
</evidence>
<accession>A0A231H9A3</accession>
<evidence type="ECO:0000313" key="6">
    <source>
        <dbReference type="Proteomes" id="UP000215506"/>
    </source>
</evidence>
<gene>
    <name evidence="5" type="ORF">B7C42_02507</name>
</gene>
<feature type="domain" description="Anti-sigma-K factor RskA N-terminal" evidence="4">
    <location>
        <begin position="6"/>
        <end position="51"/>
    </location>
</feature>
<name>A0A231H9A3_9NOCA</name>
<dbReference type="InterPro" id="IPR053877">
    <property type="entry name" value="RskA_N"/>
</dbReference>
<feature type="region of interest" description="Disordered" evidence="3">
    <location>
        <begin position="79"/>
        <end position="102"/>
    </location>
</feature>
<dbReference type="EMBL" id="NGAF01000004">
    <property type="protein sequence ID" value="OXR45382.1"/>
    <property type="molecule type" value="Genomic_DNA"/>
</dbReference>
<sequence>MNESQIDLAHTVALGSIGDEDQRAVQELFDSGDPILRADFDTEVQLTREALTLFASASAVQPPATLRTRLLAAIADDHAPAARHIRPPAHRNGEEAGPTSLN</sequence>
<keyword evidence="6" id="KW-1185">Reference proteome</keyword>
<proteinExistence type="predicted"/>
<keyword evidence="2" id="KW-0804">Transcription</keyword>
<comment type="caution">
    <text evidence="5">The sequence shown here is derived from an EMBL/GenBank/DDBJ whole genome shotgun (WGS) entry which is preliminary data.</text>
</comment>
<keyword evidence="1" id="KW-0805">Transcription regulation</keyword>
<dbReference type="InterPro" id="IPR041916">
    <property type="entry name" value="Anti_sigma_zinc_sf"/>
</dbReference>